<proteinExistence type="predicted"/>
<dbReference type="KEGG" id="dia:Dtpsy_1570"/>
<dbReference type="SUPFAM" id="SSF55464">
    <property type="entry name" value="Origin of replication-binding domain, RBD-like"/>
    <property type="match status" value="1"/>
</dbReference>
<accession>A0A9J9Q9D5</accession>
<reference evidence="3 4" key="1">
    <citation type="journal article" date="2010" name="J. Bacteriol.">
        <title>Completed genome sequence of the anaerobic iron-oxidizing bacterium Acidovorax ebreus strain TPSY.</title>
        <authorList>
            <person name="Byrne-Bailey K.G."/>
            <person name="Weber K.A."/>
            <person name="Chair A.H."/>
            <person name="Bose S."/>
            <person name="Knox T."/>
            <person name="Spanbauer T.L."/>
            <person name="Chertkov O."/>
            <person name="Coates J.D."/>
        </authorList>
    </citation>
    <scope>NUCLEOTIDE SEQUENCE [LARGE SCALE GENOMIC DNA]</scope>
    <source>
        <strain evidence="3 4">TPSY</strain>
    </source>
</reference>
<evidence type="ECO:0000313" key="4">
    <source>
        <dbReference type="Proteomes" id="UP000000450"/>
    </source>
</evidence>
<dbReference type="Gene3D" id="2.30.30.940">
    <property type="match status" value="1"/>
</dbReference>
<dbReference type="AlphaFoldDB" id="A0A9J9Q9D5"/>
<dbReference type="EMBL" id="CP001392">
    <property type="protein sequence ID" value="ACM33030.1"/>
    <property type="molecule type" value="Genomic_DNA"/>
</dbReference>
<dbReference type="SUPFAM" id="SSF52540">
    <property type="entry name" value="P-loop containing nucleoside triphosphate hydrolases"/>
    <property type="match status" value="2"/>
</dbReference>
<protein>
    <submittedName>
        <fullName evidence="3">Conjugative relaxase domain protein</fullName>
    </submittedName>
</protein>
<evidence type="ECO:0000259" key="2">
    <source>
        <dbReference type="Pfam" id="PF08751"/>
    </source>
</evidence>
<dbReference type="Gene3D" id="3.40.50.300">
    <property type="entry name" value="P-loop containing nucleotide triphosphate hydrolases"/>
    <property type="match status" value="2"/>
</dbReference>
<dbReference type="CDD" id="cd17933">
    <property type="entry name" value="DEXSc_RecD-like"/>
    <property type="match status" value="1"/>
</dbReference>
<feature type="region of interest" description="Disordered" evidence="1">
    <location>
        <begin position="1012"/>
        <end position="1093"/>
    </location>
</feature>
<dbReference type="NCBIfam" id="NF041492">
    <property type="entry name" value="MobF"/>
    <property type="match status" value="1"/>
</dbReference>
<feature type="compositionally biased region" description="Basic and acidic residues" evidence="1">
    <location>
        <begin position="773"/>
        <end position="802"/>
    </location>
</feature>
<feature type="compositionally biased region" description="Basic and acidic residues" evidence="1">
    <location>
        <begin position="1023"/>
        <end position="1035"/>
    </location>
</feature>
<organism evidence="3 4">
    <name type="scientific">Acidovorax ebreus (strain TPSY)</name>
    <name type="common">Diaphorobacter sp. (strain TPSY)</name>
    <dbReference type="NCBI Taxonomy" id="535289"/>
    <lineage>
        <taxon>Bacteria</taxon>
        <taxon>Pseudomonadati</taxon>
        <taxon>Pseudomonadota</taxon>
        <taxon>Betaproteobacteria</taxon>
        <taxon>Burkholderiales</taxon>
        <taxon>Comamonadaceae</taxon>
        <taxon>Diaphorobacter</taxon>
    </lineage>
</organism>
<dbReference type="InterPro" id="IPR027417">
    <property type="entry name" value="P-loop_NTPase"/>
</dbReference>
<keyword evidence="4" id="KW-1185">Reference proteome</keyword>
<dbReference type="Proteomes" id="UP000000450">
    <property type="component" value="Chromosome"/>
</dbReference>
<feature type="compositionally biased region" description="Basic and acidic residues" evidence="1">
    <location>
        <begin position="881"/>
        <end position="894"/>
    </location>
</feature>
<dbReference type="Pfam" id="PF13604">
    <property type="entry name" value="AAA_30"/>
    <property type="match status" value="1"/>
</dbReference>
<feature type="compositionally biased region" description="Low complexity" evidence="1">
    <location>
        <begin position="989"/>
        <end position="999"/>
    </location>
</feature>
<feature type="compositionally biased region" description="Basic and acidic residues" evidence="1">
    <location>
        <begin position="1062"/>
        <end position="1072"/>
    </location>
</feature>
<dbReference type="Pfam" id="PF08751">
    <property type="entry name" value="TrwC"/>
    <property type="match status" value="1"/>
</dbReference>
<name>A0A9J9Q9D5_ACIET</name>
<feature type="region of interest" description="Disordered" evidence="1">
    <location>
        <begin position="980"/>
        <end position="999"/>
    </location>
</feature>
<sequence>MLSMKSIKSGGGVSKVAAYYEGYQLGAEDPNAKQHDEPNGKWIGAFSERLGFKDSIVHRGEIESALKGYDPKTGNPFSNNAGDERHKPGYDLTFSAPKSVSVAWASASPELQREISAAHQRAIESAIEYAEQTGGAFIQREGHAGAIKVPHHEIAAATFEHSSNRAGEPHLHTHCVVMNISENGKRVDFDTRYAHTIGTAYRAEFAHELEKLGFQIEKDGKSFRLDGFPKELEQQLSTRAAQIAERQAQTGMKSDKAREMHQLATREMKGERPRETAFNAAREAAAENGFNVESLRDQSHQASQGKEPPAQLHETAFSEASTLSRAQLERAAFERAQVNGQDIKAALSELRELEQSGELVRLKDKEGNDRFTSREMLEIETGLAQYAKAAAHTPTDARADSRNVEDLIQKKGLSNDQAQAMRHITDSRNSFAVVEGTAGAGKSYMLGAAREAWEASGSRVVGCALAGKAASGLEEGSGIKSDTIHGTLQRIERGELQLDKQTVVVVDEAGMAGSRLMSRLCDQAQQAGAKVVLVGDTRQLQPVDAGGAMRSMKTAAGQAAEMTEIRRQHHEADRQMVTDLKNGEAGKALQTMQERGYLREHATPEHMREAIARNVVNDLREGKTSISLAARRQEVQAINQAARAQARDAGLLHGPDRTFTTQRTPESAERAQAFAVGDRVITLKNDRSLDLKNGQTWTVTAAQDGRLTLKRDGDGKEQSISQKQYKALDHAYCATVHKSQGVTVDRAHVAHDSAMSDRSLSYVAASRHREAMSYHHTNAQRDELHKEMSRARDKDTSADYERAQPPGHDGPGPEGGAAAKGKQAEQEHDDEQPRRPQTDAERRQEHEAWADRDRDRAQDYQRDQAERAAERRPQQAQQPRELIRDRRTPEQREHDADLARAALKTGGTMPQAAKINRDIEKGRARWEYNSQGDRFLQYRDGRTYHRDLHARGPQSVELRQAATLGLTTKRATIVTRGGADMANPESQHAAANAGPRAPSAGERWIMAARDDYKQNKQPAFQDGRGRAEAGDDGARHQFQRGRPASPGEPKHAGSGVTGGHLQLDRPGQRECGDGGSAHAGARAAARRGRCEIP</sequence>
<evidence type="ECO:0000313" key="3">
    <source>
        <dbReference type="EMBL" id="ACM33030.1"/>
    </source>
</evidence>
<dbReference type="InterPro" id="IPR014862">
    <property type="entry name" value="TrwC"/>
</dbReference>
<feature type="region of interest" description="Disordered" evidence="1">
    <location>
        <begin position="773"/>
        <end position="894"/>
    </location>
</feature>
<gene>
    <name evidence="3" type="ordered locus">Dtpsy_1570</name>
</gene>
<dbReference type="RefSeq" id="WP_015913136.1">
    <property type="nucleotide sequence ID" value="NC_011992.1"/>
</dbReference>
<feature type="domain" description="TrwC relaxase" evidence="2">
    <location>
        <begin position="18"/>
        <end position="286"/>
    </location>
</feature>
<evidence type="ECO:0000256" key="1">
    <source>
        <dbReference type="SAM" id="MobiDB-lite"/>
    </source>
</evidence>
<dbReference type="CDD" id="cd18809">
    <property type="entry name" value="SF1_C_RecD"/>
    <property type="match status" value="1"/>
</dbReference>
<feature type="compositionally biased region" description="Basic and acidic residues" evidence="1">
    <location>
        <begin position="822"/>
        <end position="873"/>
    </location>
</feature>